<evidence type="ECO:0000313" key="1">
    <source>
        <dbReference type="EMBL" id="KAA6382659.1"/>
    </source>
</evidence>
<protein>
    <submittedName>
        <fullName evidence="1">Uncharacterized protein</fullName>
    </submittedName>
</protein>
<dbReference type="AlphaFoldDB" id="A0A5J4VJZ3"/>
<comment type="caution">
    <text evidence="1">The sequence shown here is derived from an EMBL/GenBank/DDBJ whole genome shotgun (WGS) entry which is preliminary data.</text>
</comment>
<organism evidence="1 2">
    <name type="scientific">Streblomastix strix</name>
    <dbReference type="NCBI Taxonomy" id="222440"/>
    <lineage>
        <taxon>Eukaryota</taxon>
        <taxon>Metamonada</taxon>
        <taxon>Preaxostyla</taxon>
        <taxon>Oxymonadida</taxon>
        <taxon>Streblomastigidae</taxon>
        <taxon>Streblomastix</taxon>
    </lineage>
</organism>
<sequence>MHLNSDKDEGKTIAAVQIRNFYAMMEEKRNENPTLPIFLKKIGDSHYIQCNETARLLGAAPSDEISNLGMLRQGKVILIDVGFYRQCSDSIYKEINFFIQTYIKQFTERISITERFISFDKIIDAVDNIIIERAGLDLLYIDLSPVTNEMAKSFVMVSGIFYQ</sequence>
<dbReference type="EMBL" id="SNRW01006657">
    <property type="protein sequence ID" value="KAA6382659.1"/>
    <property type="molecule type" value="Genomic_DNA"/>
</dbReference>
<gene>
    <name evidence="1" type="ORF">EZS28_021815</name>
</gene>
<name>A0A5J4VJZ3_9EUKA</name>
<evidence type="ECO:0000313" key="2">
    <source>
        <dbReference type="Proteomes" id="UP000324800"/>
    </source>
</evidence>
<accession>A0A5J4VJZ3</accession>
<proteinExistence type="predicted"/>
<reference evidence="1 2" key="1">
    <citation type="submission" date="2019-03" db="EMBL/GenBank/DDBJ databases">
        <title>Single cell metagenomics reveals metabolic interactions within the superorganism composed of flagellate Streblomastix strix and complex community of Bacteroidetes bacteria on its surface.</title>
        <authorList>
            <person name="Treitli S.C."/>
            <person name="Kolisko M."/>
            <person name="Husnik F."/>
            <person name="Keeling P."/>
            <person name="Hampl V."/>
        </authorList>
    </citation>
    <scope>NUCLEOTIDE SEQUENCE [LARGE SCALE GENOMIC DNA]</scope>
    <source>
        <strain evidence="1">ST1C</strain>
    </source>
</reference>
<dbReference type="Proteomes" id="UP000324800">
    <property type="component" value="Unassembled WGS sequence"/>
</dbReference>